<dbReference type="Proteomes" id="UP000275267">
    <property type="component" value="Unassembled WGS sequence"/>
</dbReference>
<comment type="caution">
    <text evidence="2">The sequence shown here is derived from an EMBL/GenBank/DDBJ whole genome shotgun (WGS) entry which is preliminary data.</text>
</comment>
<keyword evidence="3" id="KW-1185">Reference proteome</keyword>
<evidence type="ECO:0000313" key="3">
    <source>
        <dbReference type="Proteomes" id="UP000275267"/>
    </source>
</evidence>
<reference evidence="3" key="1">
    <citation type="journal article" date="2019" name="Nat. Commun.">
        <title>The genome of broomcorn millet.</title>
        <authorList>
            <person name="Zou C."/>
            <person name="Miki D."/>
            <person name="Li D."/>
            <person name="Tang Q."/>
            <person name="Xiao L."/>
            <person name="Rajput S."/>
            <person name="Deng P."/>
            <person name="Jia W."/>
            <person name="Huang R."/>
            <person name="Zhang M."/>
            <person name="Sun Y."/>
            <person name="Hu J."/>
            <person name="Fu X."/>
            <person name="Schnable P.S."/>
            <person name="Li F."/>
            <person name="Zhang H."/>
            <person name="Feng B."/>
            <person name="Zhu X."/>
            <person name="Liu R."/>
            <person name="Schnable J.C."/>
            <person name="Zhu J.-K."/>
            <person name="Zhang H."/>
        </authorList>
    </citation>
    <scope>NUCLEOTIDE SEQUENCE [LARGE SCALE GENOMIC DNA]</scope>
</reference>
<name>A0A3L6Q438_PANMI</name>
<dbReference type="EMBL" id="PQIB02000013">
    <property type="protein sequence ID" value="RLM73444.1"/>
    <property type="molecule type" value="Genomic_DNA"/>
</dbReference>
<feature type="region of interest" description="Disordered" evidence="1">
    <location>
        <begin position="1"/>
        <end position="27"/>
    </location>
</feature>
<proteinExistence type="predicted"/>
<gene>
    <name evidence="2" type="ORF">C2845_PM15G02380</name>
</gene>
<accession>A0A3L6Q438</accession>
<protein>
    <submittedName>
        <fullName evidence="2">Uncharacterized protein</fullName>
    </submittedName>
</protein>
<evidence type="ECO:0000256" key="1">
    <source>
        <dbReference type="SAM" id="MobiDB-lite"/>
    </source>
</evidence>
<evidence type="ECO:0000313" key="2">
    <source>
        <dbReference type="EMBL" id="RLM73444.1"/>
    </source>
</evidence>
<dbReference type="AlphaFoldDB" id="A0A3L6Q438"/>
<sequence>MHQPSNHEVVHQAELPPPPASVVEDGKRGKKGILEWEGRDGAFAIERELIGGLSAGCYKNNNLDSNF</sequence>
<organism evidence="2 3">
    <name type="scientific">Panicum miliaceum</name>
    <name type="common">Proso millet</name>
    <name type="synonym">Broomcorn millet</name>
    <dbReference type="NCBI Taxonomy" id="4540"/>
    <lineage>
        <taxon>Eukaryota</taxon>
        <taxon>Viridiplantae</taxon>
        <taxon>Streptophyta</taxon>
        <taxon>Embryophyta</taxon>
        <taxon>Tracheophyta</taxon>
        <taxon>Spermatophyta</taxon>
        <taxon>Magnoliopsida</taxon>
        <taxon>Liliopsida</taxon>
        <taxon>Poales</taxon>
        <taxon>Poaceae</taxon>
        <taxon>PACMAD clade</taxon>
        <taxon>Panicoideae</taxon>
        <taxon>Panicodae</taxon>
        <taxon>Paniceae</taxon>
        <taxon>Panicinae</taxon>
        <taxon>Panicum</taxon>
        <taxon>Panicum sect. Panicum</taxon>
    </lineage>
</organism>